<dbReference type="FunFam" id="2.80.10.50:FF:000013">
    <property type="entry name" value="Interleukin-1"/>
    <property type="match status" value="1"/>
</dbReference>
<dbReference type="InterPro" id="IPR000975">
    <property type="entry name" value="IL-1_fam"/>
</dbReference>
<reference evidence="6" key="2">
    <citation type="submission" date="2025-09" db="UniProtKB">
        <authorList>
            <consortium name="Ensembl"/>
        </authorList>
    </citation>
    <scope>IDENTIFICATION</scope>
</reference>
<accession>A0A2K6EY00</accession>
<dbReference type="GO" id="GO:0050727">
    <property type="term" value="P:regulation of inflammatory response"/>
    <property type="evidence" value="ECO:0007669"/>
    <property type="project" value="Ensembl"/>
</dbReference>
<dbReference type="GO" id="GO:0005829">
    <property type="term" value="C:cytosol"/>
    <property type="evidence" value="ECO:0007669"/>
    <property type="project" value="Ensembl"/>
</dbReference>
<dbReference type="Gene3D" id="2.80.10.50">
    <property type="match status" value="1"/>
</dbReference>
<dbReference type="PANTHER" id="PTHR10078:SF31">
    <property type="entry name" value="INTERLEUKIN-37"/>
    <property type="match status" value="1"/>
</dbReference>
<organism evidence="6 7">
    <name type="scientific">Propithecus coquereli</name>
    <name type="common">Coquerel's sifaka</name>
    <name type="synonym">Propithecus verreauxi coquereli</name>
    <dbReference type="NCBI Taxonomy" id="379532"/>
    <lineage>
        <taxon>Eukaryota</taxon>
        <taxon>Metazoa</taxon>
        <taxon>Chordata</taxon>
        <taxon>Craniata</taxon>
        <taxon>Vertebrata</taxon>
        <taxon>Euteleostomi</taxon>
        <taxon>Mammalia</taxon>
        <taxon>Eutheria</taxon>
        <taxon>Euarchontoglires</taxon>
        <taxon>Primates</taxon>
        <taxon>Strepsirrhini</taxon>
        <taxon>Lemuriformes</taxon>
        <taxon>Indriidae</taxon>
        <taxon>Propithecus</taxon>
    </lineage>
</organism>
<evidence type="ECO:0000256" key="1">
    <source>
        <dbReference type="ARBA" id="ARBA00004613"/>
    </source>
</evidence>
<dbReference type="AlphaFoldDB" id="A0A2K6EY00"/>
<dbReference type="GO" id="GO:0005125">
    <property type="term" value="F:cytokine activity"/>
    <property type="evidence" value="ECO:0007669"/>
    <property type="project" value="UniProtKB-UniRule"/>
</dbReference>
<sequence length="229" mass="25283">MDSEDWGKDEPWCCSEDPAGSPLEPGLSVPSVNSAHSSAKLNARAPEKFSIHDQDHKVLILDCETLMAVPNKTNIHPETFFVLASHLSSSHEGSPILLAVSKGELCLCCKKDKGQSKPSFQLKKKKLTKLATQKEKARRPFIFYRAKVGSRYTLESAAHPGWFVYTSCNSGEPVGVTDRAGEGKLIEFSFHQVSKTEMRPSEVSIRNAPSNVFLCFPNVKQLPKNIKPA</sequence>
<reference evidence="6" key="1">
    <citation type="submission" date="2025-08" db="UniProtKB">
        <authorList>
            <consortium name="Ensembl"/>
        </authorList>
    </citation>
    <scope>IDENTIFICATION</scope>
</reference>
<dbReference type="SMART" id="SM00125">
    <property type="entry name" value="IL1"/>
    <property type="match status" value="1"/>
</dbReference>
<name>A0A2K6EY00_PROCO</name>
<dbReference type="PRINTS" id="PR01357">
    <property type="entry name" value="INTRLEUKN1AB"/>
</dbReference>
<dbReference type="GO" id="GO:0071222">
    <property type="term" value="P:cellular response to lipopolysaccharide"/>
    <property type="evidence" value="ECO:0007669"/>
    <property type="project" value="TreeGrafter"/>
</dbReference>
<evidence type="ECO:0000256" key="2">
    <source>
        <dbReference type="ARBA" id="ARBA00010448"/>
    </source>
</evidence>
<evidence type="ECO:0000256" key="3">
    <source>
        <dbReference type="ARBA" id="ARBA00022525"/>
    </source>
</evidence>
<dbReference type="GO" id="GO:0002437">
    <property type="term" value="P:inflammatory response to antigenic stimulus"/>
    <property type="evidence" value="ECO:0007669"/>
    <property type="project" value="TreeGrafter"/>
</dbReference>
<dbReference type="InterPro" id="IPR008996">
    <property type="entry name" value="IL1/FGF"/>
</dbReference>
<keyword evidence="7" id="KW-1185">Reference proteome</keyword>
<dbReference type="Pfam" id="PF00340">
    <property type="entry name" value="IL1"/>
    <property type="match status" value="1"/>
</dbReference>
<gene>
    <name evidence="6" type="primary">IL37</name>
</gene>
<dbReference type="GO" id="GO:0005654">
    <property type="term" value="C:nucleoplasm"/>
    <property type="evidence" value="ECO:0007669"/>
    <property type="project" value="Ensembl"/>
</dbReference>
<dbReference type="Proteomes" id="UP000233160">
    <property type="component" value="Unassembled WGS sequence"/>
</dbReference>
<dbReference type="GO" id="GO:0005615">
    <property type="term" value="C:extracellular space"/>
    <property type="evidence" value="ECO:0007669"/>
    <property type="project" value="InterPro"/>
</dbReference>
<feature type="compositionally biased region" description="Basic and acidic residues" evidence="5">
    <location>
        <begin position="1"/>
        <end position="11"/>
    </location>
</feature>
<dbReference type="STRING" id="379532.ENSPCOP00000006614"/>
<keyword evidence="3 4" id="KW-0964">Secreted</keyword>
<dbReference type="SUPFAM" id="SSF50353">
    <property type="entry name" value="Cytokine"/>
    <property type="match status" value="1"/>
</dbReference>
<protein>
    <recommendedName>
        <fullName evidence="4">Interleukin-1</fullName>
    </recommendedName>
</protein>
<dbReference type="PANTHER" id="PTHR10078">
    <property type="entry name" value="INTERLEUKIN-1 FAMILY MEMBER"/>
    <property type="match status" value="1"/>
</dbReference>
<evidence type="ECO:0000256" key="4">
    <source>
        <dbReference type="RuleBase" id="RU003753"/>
    </source>
</evidence>
<proteinExistence type="inferred from homology"/>
<feature type="region of interest" description="Disordered" evidence="5">
    <location>
        <begin position="1"/>
        <end position="32"/>
    </location>
</feature>
<dbReference type="OMA" id="HAGPRVK"/>
<evidence type="ECO:0000313" key="7">
    <source>
        <dbReference type="Proteomes" id="UP000233160"/>
    </source>
</evidence>
<dbReference type="GO" id="GO:0032715">
    <property type="term" value="P:negative regulation of interleukin-6 production"/>
    <property type="evidence" value="ECO:0007669"/>
    <property type="project" value="Ensembl"/>
</dbReference>
<dbReference type="GO" id="GO:0019221">
    <property type="term" value="P:cytokine-mediated signaling pathway"/>
    <property type="evidence" value="ECO:0007669"/>
    <property type="project" value="TreeGrafter"/>
</dbReference>
<dbReference type="Ensembl" id="ENSPCOT00000017150.1">
    <property type="protein sequence ID" value="ENSPCOP00000006614.1"/>
    <property type="gene ID" value="ENSPCOG00000014483.1"/>
</dbReference>
<evidence type="ECO:0000256" key="5">
    <source>
        <dbReference type="SAM" id="MobiDB-lite"/>
    </source>
</evidence>
<comment type="similarity">
    <text evidence="2 4">Belongs to the IL-1 family.</text>
</comment>
<dbReference type="PRINTS" id="PR00264">
    <property type="entry name" value="INTERLEUKIN1"/>
</dbReference>
<dbReference type="GO" id="GO:0032720">
    <property type="term" value="P:negative regulation of tumor necrosis factor production"/>
    <property type="evidence" value="ECO:0007669"/>
    <property type="project" value="Ensembl"/>
</dbReference>
<dbReference type="GO" id="GO:0005149">
    <property type="term" value="F:interleukin-1 receptor binding"/>
    <property type="evidence" value="ECO:0007669"/>
    <property type="project" value="UniProtKB-UniRule"/>
</dbReference>
<dbReference type="GO" id="GO:0010628">
    <property type="term" value="P:positive regulation of gene expression"/>
    <property type="evidence" value="ECO:0007669"/>
    <property type="project" value="TreeGrafter"/>
</dbReference>
<comment type="subcellular location">
    <subcellularLocation>
        <location evidence="1 4">Secreted</location>
    </subcellularLocation>
</comment>
<dbReference type="GeneTree" id="ENSGT00950000182943"/>
<evidence type="ECO:0000313" key="6">
    <source>
        <dbReference type="Ensembl" id="ENSPCOP00000006614.1"/>
    </source>
</evidence>